<keyword evidence="1" id="KW-0812">Transmembrane</keyword>
<evidence type="ECO:0000256" key="1">
    <source>
        <dbReference type="SAM" id="Phobius"/>
    </source>
</evidence>
<evidence type="ECO:0000313" key="2">
    <source>
        <dbReference type="EMBL" id="OEF95695.1"/>
    </source>
</evidence>
<feature type="transmembrane region" description="Helical" evidence="1">
    <location>
        <begin position="157"/>
        <end position="183"/>
    </location>
</feature>
<accession>A0A1E5FYP0</accession>
<dbReference type="OrthoDB" id="9784844at2"/>
<feature type="transmembrane region" description="Helical" evidence="1">
    <location>
        <begin position="20"/>
        <end position="39"/>
    </location>
</feature>
<dbReference type="Proteomes" id="UP000094296">
    <property type="component" value="Unassembled WGS sequence"/>
</dbReference>
<feature type="transmembrane region" description="Helical" evidence="1">
    <location>
        <begin position="51"/>
        <end position="72"/>
    </location>
</feature>
<dbReference type="STRING" id="766136.BHF68_11350"/>
<evidence type="ECO:0008006" key="4">
    <source>
        <dbReference type="Google" id="ProtNLM"/>
    </source>
</evidence>
<dbReference type="EMBL" id="MIJE01000035">
    <property type="protein sequence ID" value="OEF95695.1"/>
    <property type="molecule type" value="Genomic_DNA"/>
</dbReference>
<dbReference type="InterPro" id="IPR010380">
    <property type="entry name" value="DUF975"/>
</dbReference>
<organism evidence="2 3">
    <name type="scientific">Desulfuribacillus alkaliarsenatis</name>
    <dbReference type="NCBI Taxonomy" id="766136"/>
    <lineage>
        <taxon>Bacteria</taxon>
        <taxon>Bacillati</taxon>
        <taxon>Bacillota</taxon>
        <taxon>Desulfuribacillia</taxon>
        <taxon>Desulfuribacillales</taxon>
        <taxon>Desulfuribacillaceae</taxon>
        <taxon>Desulfuribacillus</taxon>
    </lineage>
</organism>
<dbReference type="PANTHER" id="PTHR40076">
    <property type="entry name" value="MEMBRANE PROTEIN-RELATED"/>
    <property type="match status" value="1"/>
</dbReference>
<evidence type="ECO:0000313" key="3">
    <source>
        <dbReference type="Proteomes" id="UP000094296"/>
    </source>
</evidence>
<feature type="transmembrane region" description="Helical" evidence="1">
    <location>
        <begin position="92"/>
        <end position="122"/>
    </location>
</feature>
<protein>
    <recommendedName>
        <fullName evidence="4">DUF975 domain-containing protein</fullName>
    </recommendedName>
</protein>
<dbReference type="Pfam" id="PF06161">
    <property type="entry name" value="DUF975"/>
    <property type="match status" value="1"/>
</dbReference>
<dbReference type="AlphaFoldDB" id="A0A1E5FYP0"/>
<name>A0A1E5FYP0_9FIRM</name>
<keyword evidence="1" id="KW-0472">Membrane</keyword>
<dbReference type="PANTHER" id="PTHR40076:SF1">
    <property type="entry name" value="MEMBRANE PROTEIN"/>
    <property type="match status" value="1"/>
</dbReference>
<gene>
    <name evidence="2" type="ORF">BHF68_11350</name>
</gene>
<reference evidence="2 3" key="1">
    <citation type="submission" date="2016-09" db="EMBL/GenBank/DDBJ databases">
        <title>Draft genome sequence for the type strain of Desulfuribacillus alkaliarsenatis AHT28, an obligately anaerobic, sulfidogenic bacterium isolated from Russian soda lake sediments.</title>
        <authorList>
            <person name="Abin C.A."/>
            <person name="Hollibaugh J.T."/>
        </authorList>
    </citation>
    <scope>NUCLEOTIDE SEQUENCE [LARGE SCALE GENOMIC DNA]</scope>
    <source>
        <strain evidence="2 3">AHT28</strain>
    </source>
</reference>
<keyword evidence="3" id="KW-1185">Reference proteome</keyword>
<sequence length="211" mass="24292">MEINAELKEQGKQSLEGNWGLAIVACVIVWLLTAAFVEGRANQITTTFNDTMSLLSLVLSGPLAFGLSKIFLRLNRSQKTSFKNLFDGFKYFLQTFVLHILKMIFVFLWLLLLIIPGIIAMLRYAMAYYIMVDNPGIGGLEAIRRSKKMMQGHKGRLFYLWLSFLGWFIFGVMTLGLGFLYVAPYYEATKASFYEDLKKHREVYDSEIEQY</sequence>
<keyword evidence="1" id="KW-1133">Transmembrane helix</keyword>
<proteinExistence type="predicted"/>
<comment type="caution">
    <text evidence="2">The sequence shown here is derived from an EMBL/GenBank/DDBJ whole genome shotgun (WGS) entry which is preliminary data.</text>
</comment>
<dbReference type="RefSeq" id="WP_069644261.1">
    <property type="nucleotide sequence ID" value="NZ_MIJE01000035.1"/>
</dbReference>